<evidence type="ECO:0000256" key="1">
    <source>
        <dbReference type="ARBA" id="ARBA00022603"/>
    </source>
</evidence>
<dbReference type="Gene3D" id="3.90.1410.10">
    <property type="entry name" value="set domain protein methyltransferase, domain 1"/>
    <property type="match status" value="1"/>
</dbReference>
<reference evidence="7" key="1">
    <citation type="journal article" date="2020" name="Stud. Mycol.">
        <title>101 Dothideomycetes genomes: a test case for predicting lifestyles and emergence of pathogens.</title>
        <authorList>
            <person name="Haridas S."/>
            <person name="Albert R."/>
            <person name="Binder M."/>
            <person name="Bloem J."/>
            <person name="Labutti K."/>
            <person name="Salamov A."/>
            <person name="Andreopoulos B."/>
            <person name="Baker S."/>
            <person name="Barry K."/>
            <person name="Bills G."/>
            <person name="Bluhm B."/>
            <person name="Cannon C."/>
            <person name="Castanera R."/>
            <person name="Culley D."/>
            <person name="Daum C."/>
            <person name="Ezra D."/>
            <person name="Gonzalez J."/>
            <person name="Henrissat B."/>
            <person name="Kuo A."/>
            <person name="Liang C."/>
            <person name="Lipzen A."/>
            <person name="Lutzoni F."/>
            <person name="Magnuson J."/>
            <person name="Mondo S."/>
            <person name="Nolan M."/>
            <person name="Ohm R."/>
            <person name="Pangilinan J."/>
            <person name="Park H.-J."/>
            <person name="Ramirez L."/>
            <person name="Alfaro M."/>
            <person name="Sun H."/>
            <person name="Tritt A."/>
            <person name="Yoshinaga Y."/>
            <person name="Zwiers L.-H."/>
            <person name="Turgeon B."/>
            <person name="Goodwin S."/>
            <person name="Spatafora J."/>
            <person name="Crous P."/>
            <person name="Grigoriev I."/>
        </authorList>
    </citation>
    <scope>NUCLEOTIDE SEQUENCE</scope>
    <source>
        <strain evidence="7">CBS 133067</strain>
    </source>
</reference>
<keyword evidence="1 4" id="KW-0489">Methyltransferase</keyword>
<comment type="similarity">
    <text evidence="4">Belongs to the class V-like SAM-binding methyltransferase superfamily. Histone-lysine methyltransferase family. SETD6 subfamily.</text>
</comment>
<sequence>MADEFDANSKRFLVWLSENGSWVSASIDLVDLRQRSAGRGVVATKDIAEDEALFSIPRELVLLPTNSNLSPIIFEAVENDPWLSLIITMLHEYALGPDSRWSHYFGVLPSSFDTPMFWTDGELAELQASPLTKKLGKAQADETFRVKLVPIVKEQLPTSSFFKDDAEILALSHRMASTIMAYAFDIEPPVQEVDDEGFVSDEDEEALPKGMVPMADMLNADAHRNNARLFYEDDKLVMKSIQPIKAGDEIFNDYGELPRSDLLRRYGYVTSNYKQYDVIEIPSHTIFTSWCELFEVADLEERVAYLEEHDAIDDAFDLSHPDPALTQPSERFLPMMSTELRMLISALALSTEEFASLKVQNKLPKQNAPPSKIISKTMAEMLKSSVNAVSAKYSTSLSEDRKLQEEGVFKDSIRKSMALEVRVGEKEILEVAAATLQEIIDDNTNQEDNGMKDQGQKQGEETTEGEGKPSNKRRKLK</sequence>
<dbReference type="InterPro" id="IPR046341">
    <property type="entry name" value="SET_dom_sf"/>
</dbReference>
<dbReference type="SUPFAM" id="SSF82199">
    <property type="entry name" value="SET domain"/>
    <property type="match status" value="1"/>
</dbReference>
<dbReference type="PANTHER" id="PTHR13271:SF34">
    <property type="entry name" value="N-LYSINE METHYLTRANSFERASE SETD6"/>
    <property type="match status" value="1"/>
</dbReference>
<dbReference type="InterPro" id="IPR011383">
    <property type="entry name" value="N-lys_methylase_SETD6"/>
</dbReference>
<dbReference type="PROSITE" id="PS50280">
    <property type="entry name" value="SET"/>
    <property type="match status" value="1"/>
</dbReference>
<dbReference type="PIRSF" id="PIRSF011771">
    <property type="entry name" value="RMS1_SET"/>
    <property type="match status" value="1"/>
</dbReference>
<feature type="compositionally biased region" description="Basic and acidic residues" evidence="5">
    <location>
        <begin position="449"/>
        <end position="469"/>
    </location>
</feature>
<evidence type="ECO:0000259" key="6">
    <source>
        <dbReference type="PROSITE" id="PS50280"/>
    </source>
</evidence>
<organism evidence="7 8">
    <name type="scientific">Rhizodiscina lignyota</name>
    <dbReference type="NCBI Taxonomy" id="1504668"/>
    <lineage>
        <taxon>Eukaryota</taxon>
        <taxon>Fungi</taxon>
        <taxon>Dikarya</taxon>
        <taxon>Ascomycota</taxon>
        <taxon>Pezizomycotina</taxon>
        <taxon>Dothideomycetes</taxon>
        <taxon>Pleosporomycetidae</taxon>
        <taxon>Aulographales</taxon>
        <taxon>Rhizodiscinaceae</taxon>
        <taxon>Rhizodiscina</taxon>
    </lineage>
</organism>
<dbReference type="GO" id="GO:0005634">
    <property type="term" value="C:nucleus"/>
    <property type="evidence" value="ECO:0007669"/>
    <property type="project" value="UniProtKB-SubCell"/>
</dbReference>
<dbReference type="Pfam" id="PF09273">
    <property type="entry name" value="Rubis-subs-bind"/>
    <property type="match status" value="1"/>
</dbReference>
<gene>
    <name evidence="7" type="ORF">NA57DRAFT_44967</name>
</gene>
<evidence type="ECO:0000256" key="2">
    <source>
        <dbReference type="ARBA" id="ARBA00022679"/>
    </source>
</evidence>
<evidence type="ECO:0000256" key="5">
    <source>
        <dbReference type="SAM" id="MobiDB-lite"/>
    </source>
</evidence>
<keyword evidence="2 4" id="KW-0808">Transferase</keyword>
<dbReference type="AlphaFoldDB" id="A0A9P4M2U3"/>
<dbReference type="InterPro" id="IPR001214">
    <property type="entry name" value="SET_dom"/>
</dbReference>
<dbReference type="Proteomes" id="UP000799772">
    <property type="component" value="Unassembled WGS sequence"/>
</dbReference>
<feature type="region of interest" description="Disordered" evidence="5">
    <location>
        <begin position="440"/>
        <end position="477"/>
    </location>
</feature>
<dbReference type="EMBL" id="ML978132">
    <property type="protein sequence ID" value="KAF2094993.1"/>
    <property type="molecule type" value="Genomic_DNA"/>
</dbReference>
<dbReference type="GO" id="GO:0016279">
    <property type="term" value="F:protein-lysine N-methyltransferase activity"/>
    <property type="evidence" value="ECO:0007669"/>
    <property type="project" value="UniProtKB-UniRule"/>
</dbReference>
<comment type="caution">
    <text evidence="7">The sequence shown here is derived from an EMBL/GenBank/DDBJ whole genome shotgun (WGS) entry which is preliminary data.</text>
</comment>
<dbReference type="InterPro" id="IPR036464">
    <property type="entry name" value="Rubisco_LSMT_subst-bd_sf"/>
</dbReference>
<protein>
    <recommendedName>
        <fullName evidence="4">Ribosomal lysine N-methyltransferase 4</fullName>
        <ecNumber evidence="4">2.1.1.-</ecNumber>
    </recommendedName>
</protein>
<evidence type="ECO:0000256" key="3">
    <source>
        <dbReference type="ARBA" id="ARBA00022691"/>
    </source>
</evidence>
<dbReference type="EC" id="2.1.1.-" evidence="4"/>
<dbReference type="Pfam" id="PF00856">
    <property type="entry name" value="SET"/>
    <property type="match status" value="1"/>
</dbReference>
<keyword evidence="8" id="KW-1185">Reference proteome</keyword>
<dbReference type="InterPro" id="IPR015353">
    <property type="entry name" value="Rubisco_LSMT_subst-bd"/>
</dbReference>
<accession>A0A9P4M2U3</accession>
<feature type="domain" description="SET" evidence="6">
    <location>
        <begin position="25"/>
        <end position="255"/>
    </location>
</feature>
<dbReference type="FunFam" id="3.90.1410.10:FF:000007">
    <property type="entry name" value="Ribosomal lysine N-methyltransferase 4"/>
    <property type="match status" value="1"/>
</dbReference>
<keyword evidence="3 4" id="KW-0949">S-adenosyl-L-methionine</keyword>
<comment type="subcellular location">
    <subcellularLocation>
        <location evidence="4">Nucleus</location>
    </subcellularLocation>
</comment>
<dbReference type="OrthoDB" id="341421at2759"/>
<dbReference type="GO" id="GO:0032259">
    <property type="term" value="P:methylation"/>
    <property type="evidence" value="ECO:0007669"/>
    <property type="project" value="UniProtKB-KW"/>
</dbReference>
<dbReference type="SUPFAM" id="SSF81822">
    <property type="entry name" value="RuBisCo LSMT C-terminal, substrate-binding domain"/>
    <property type="match status" value="1"/>
</dbReference>
<dbReference type="Gene3D" id="3.90.1420.10">
    <property type="entry name" value="Rubisco LSMT, substrate-binding domain"/>
    <property type="match status" value="1"/>
</dbReference>
<comment type="function">
    <text evidence="4">S-adenosyl-L-methionine-dependent protein-lysine N-methyltransferase that monomethylates 60S ribosomal protein L42.</text>
</comment>
<proteinExistence type="inferred from homology"/>
<evidence type="ECO:0000313" key="7">
    <source>
        <dbReference type="EMBL" id="KAF2094993.1"/>
    </source>
</evidence>
<evidence type="ECO:0000256" key="4">
    <source>
        <dbReference type="PIRNR" id="PIRNR011771"/>
    </source>
</evidence>
<evidence type="ECO:0000313" key="8">
    <source>
        <dbReference type="Proteomes" id="UP000799772"/>
    </source>
</evidence>
<dbReference type="PANTHER" id="PTHR13271">
    <property type="entry name" value="UNCHARACTERIZED PUTATIVE METHYLTRANSFERASE"/>
    <property type="match status" value="1"/>
</dbReference>
<keyword evidence="4" id="KW-0539">Nucleus</keyword>
<dbReference type="InterPro" id="IPR050600">
    <property type="entry name" value="SETD3_SETD6_MTase"/>
</dbReference>
<name>A0A9P4M2U3_9PEZI</name>